<evidence type="ECO:0000313" key="2">
    <source>
        <dbReference type="EMBL" id="EWC47453.1"/>
    </source>
</evidence>
<reference evidence="2 3" key="1">
    <citation type="submission" date="2013-05" db="EMBL/GenBank/DDBJ databases">
        <title>Drechslerella stenobrocha genome reveals carnivorous origination and mechanical trapping mechanism of predatory fungi.</title>
        <authorList>
            <person name="Liu X."/>
            <person name="Zhang W."/>
            <person name="Liu K."/>
        </authorList>
    </citation>
    <scope>NUCLEOTIDE SEQUENCE [LARGE SCALE GENOMIC DNA]</scope>
    <source>
        <strain evidence="2 3">248</strain>
    </source>
</reference>
<dbReference type="Pfam" id="PF09056">
    <property type="entry name" value="Phospholip_A2_3"/>
    <property type="match status" value="1"/>
</dbReference>
<keyword evidence="1" id="KW-0732">Signal</keyword>
<gene>
    <name evidence="2" type="ORF">DRE_00421</name>
</gene>
<dbReference type="GO" id="GO:0050482">
    <property type="term" value="P:arachidonate secretion"/>
    <property type="evidence" value="ECO:0007669"/>
    <property type="project" value="InterPro"/>
</dbReference>
<name>W7I5L4_9PEZI</name>
<dbReference type="InterPro" id="IPR036444">
    <property type="entry name" value="PLipase_A2_dom_sf"/>
</dbReference>
<dbReference type="InterPro" id="IPR015141">
    <property type="entry name" value="PLipase_A2_prok/fun"/>
</dbReference>
<feature type="signal peptide" evidence="1">
    <location>
        <begin position="1"/>
        <end position="20"/>
    </location>
</feature>
<dbReference type="Gene3D" id="1.20.90.10">
    <property type="entry name" value="Phospholipase A2 domain"/>
    <property type="match status" value="1"/>
</dbReference>
<dbReference type="Proteomes" id="UP000024837">
    <property type="component" value="Unassembled WGS sequence"/>
</dbReference>
<organism evidence="2 3">
    <name type="scientific">Drechslerella stenobrocha 248</name>
    <dbReference type="NCBI Taxonomy" id="1043628"/>
    <lineage>
        <taxon>Eukaryota</taxon>
        <taxon>Fungi</taxon>
        <taxon>Dikarya</taxon>
        <taxon>Ascomycota</taxon>
        <taxon>Pezizomycotina</taxon>
        <taxon>Orbiliomycetes</taxon>
        <taxon>Orbiliales</taxon>
        <taxon>Orbiliaceae</taxon>
        <taxon>Drechslerella</taxon>
    </lineage>
</organism>
<dbReference type="AlphaFoldDB" id="W7I5L4"/>
<evidence type="ECO:0008006" key="4">
    <source>
        <dbReference type="Google" id="ProtNLM"/>
    </source>
</evidence>
<accession>W7I5L4</accession>
<evidence type="ECO:0000256" key="1">
    <source>
        <dbReference type="SAM" id="SignalP"/>
    </source>
</evidence>
<evidence type="ECO:0000313" key="3">
    <source>
        <dbReference type="Proteomes" id="UP000024837"/>
    </source>
</evidence>
<keyword evidence="3" id="KW-1185">Reference proteome</keyword>
<protein>
    <recommendedName>
        <fullName evidence="4">Cyanovirin-N domain-containing protein</fullName>
    </recommendedName>
</protein>
<dbReference type="EMBL" id="KI966410">
    <property type="protein sequence ID" value="EWC47453.1"/>
    <property type="molecule type" value="Genomic_DNA"/>
</dbReference>
<dbReference type="GO" id="GO:0004623">
    <property type="term" value="F:phospholipase A2 activity"/>
    <property type="evidence" value="ECO:0007669"/>
    <property type="project" value="InterPro"/>
</dbReference>
<feature type="chain" id="PRO_5004893958" description="Cyanovirin-N domain-containing protein" evidence="1">
    <location>
        <begin position="21"/>
        <end position="185"/>
    </location>
</feature>
<dbReference type="SUPFAM" id="SSF48619">
    <property type="entry name" value="Phospholipase A2, PLA2"/>
    <property type="match status" value="1"/>
</dbReference>
<sequence length="185" mass="20825">MYFKNIVLVTLTALVASSQAAPVTEVSPNTARSWIPALFRRAAPCNANDAYCLTDSLLFSSNMNQFLAARNSQYYANILDYNSDGCSVPPLLTQLGSFNKDTPYGYGFVHSCIRHDFGYRNYQRQGRCLLHKLTLDNLFLSDLNAQCDWEFSAQNPNRPAPPRNLKECKDWANLYYSGVRLAGLC</sequence>
<dbReference type="GO" id="GO:0006644">
    <property type="term" value="P:phospholipid metabolic process"/>
    <property type="evidence" value="ECO:0007669"/>
    <property type="project" value="InterPro"/>
</dbReference>
<proteinExistence type="predicted"/>
<dbReference type="OrthoDB" id="5120271at2759"/>
<dbReference type="HOGENOM" id="CLU_1461284_0_0_1"/>